<dbReference type="EMBL" id="BTRK01000003">
    <property type="protein sequence ID" value="GMR43244.1"/>
    <property type="molecule type" value="Genomic_DNA"/>
</dbReference>
<evidence type="ECO:0000259" key="5">
    <source>
        <dbReference type="PROSITE" id="PS51715"/>
    </source>
</evidence>
<dbReference type="InterPro" id="IPR036543">
    <property type="entry name" value="Guanylate-bd_C_sf"/>
</dbReference>
<evidence type="ECO:0000256" key="3">
    <source>
        <dbReference type="ARBA" id="ARBA00023134"/>
    </source>
</evidence>
<comment type="caution">
    <text evidence="6">The sequence shown here is derived from an EMBL/GenBank/DDBJ whole genome shotgun (WGS) entry which is preliminary data.</text>
</comment>
<dbReference type="SUPFAM" id="SSF52540">
    <property type="entry name" value="P-loop containing nucleoside triphosphate hydrolases"/>
    <property type="match status" value="1"/>
</dbReference>
<dbReference type="GO" id="GO:0005525">
    <property type="term" value="F:GTP binding"/>
    <property type="evidence" value="ECO:0007669"/>
    <property type="project" value="UniProtKB-KW"/>
</dbReference>
<evidence type="ECO:0000256" key="2">
    <source>
        <dbReference type="ARBA" id="ARBA00022801"/>
    </source>
</evidence>
<dbReference type="SUPFAM" id="SSF48340">
    <property type="entry name" value="Interferon-induced guanylate-binding protein 1 (GBP1), C-terminal domain"/>
    <property type="match status" value="1"/>
</dbReference>
<feature type="domain" description="GB1/RHD3-type G" evidence="5">
    <location>
        <begin position="41"/>
        <end position="284"/>
    </location>
</feature>
<dbReference type="Gene3D" id="3.40.50.300">
    <property type="entry name" value="P-loop containing nucleotide triphosphate hydrolases"/>
    <property type="match status" value="1"/>
</dbReference>
<evidence type="ECO:0000313" key="7">
    <source>
        <dbReference type="Proteomes" id="UP001328107"/>
    </source>
</evidence>
<evidence type="ECO:0000256" key="1">
    <source>
        <dbReference type="ARBA" id="ARBA00022741"/>
    </source>
</evidence>
<dbReference type="InterPro" id="IPR027417">
    <property type="entry name" value="P-loop_NTPase"/>
</dbReference>
<dbReference type="Pfam" id="PF02263">
    <property type="entry name" value="GBP"/>
    <property type="match status" value="1"/>
</dbReference>
<proteinExistence type="inferred from homology"/>
<evidence type="ECO:0000313" key="6">
    <source>
        <dbReference type="EMBL" id="GMR43244.1"/>
    </source>
</evidence>
<reference evidence="7" key="1">
    <citation type="submission" date="2022-10" db="EMBL/GenBank/DDBJ databases">
        <title>Genome assembly of Pristionchus species.</title>
        <authorList>
            <person name="Yoshida K."/>
            <person name="Sommer R.J."/>
        </authorList>
    </citation>
    <scope>NUCLEOTIDE SEQUENCE [LARGE SCALE GENOMIC DNA]</scope>
    <source>
        <strain evidence="7">RS5460</strain>
    </source>
</reference>
<feature type="non-terminal residue" evidence="6">
    <location>
        <position position="1"/>
    </location>
</feature>
<gene>
    <name evidence="6" type="ORF">PMAYCL1PPCAC_13439</name>
</gene>
<dbReference type="AlphaFoldDB" id="A0AAN4ZPW5"/>
<evidence type="ECO:0000256" key="4">
    <source>
        <dbReference type="PROSITE-ProRule" id="PRU01052"/>
    </source>
</evidence>
<organism evidence="6 7">
    <name type="scientific">Pristionchus mayeri</name>
    <dbReference type="NCBI Taxonomy" id="1317129"/>
    <lineage>
        <taxon>Eukaryota</taxon>
        <taxon>Metazoa</taxon>
        <taxon>Ecdysozoa</taxon>
        <taxon>Nematoda</taxon>
        <taxon>Chromadorea</taxon>
        <taxon>Rhabditida</taxon>
        <taxon>Rhabditina</taxon>
        <taxon>Diplogasteromorpha</taxon>
        <taxon>Diplogasteroidea</taxon>
        <taxon>Neodiplogasteridae</taxon>
        <taxon>Pristionchus</taxon>
    </lineage>
</organism>
<comment type="similarity">
    <text evidence="4">Belongs to the TRAFAC class dynamin-like GTPase superfamily. GB1/RHD3 GTPase family.</text>
</comment>
<accession>A0AAN4ZPW5</accession>
<keyword evidence="3" id="KW-0342">GTP-binding</keyword>
<dbReference type="PANTHER" id="PTHR10751">
    <property type="entry name" value="GUANYLATE BINDING PROTEIN"/>
    <property type="match status" value="1"/>
</dbReference>
<dbReference type="GO" id="GO:0003924">
    <property type="term" value="F:GTPase activity"/>
    <property type="evidence" value="ECO:0007669"/>
    <property type="project" value="InterPro"/>
</dbReference>
<dbReference type="InterPro" id="IPR030386">
    <property type="entry name" value="G_GB1_RHD3_dom"/>
</dbReference>
<protein>
    <recommendedName>
        <fullName evidence="5">GB1/RHD3-type G domain-containing protein</fullName>
    </recommendedName>
</protein>
<dbReference type="PROSITE" id="PS51715">
    <property type="entry name" value="G_GB1_RHD3"/>
    <property type="match status" value="1"/>
</dbReference>
<name>A0AAN4ZPW5_9BILA</name>
<dbReference type="InterPro" id="IPR015894">
    <property type="entry name" value="Guanylate-bd_N"/>
</dbReference>
<keyword evidence="1" id="KW-0547">Nucleotide-binding</keyword>
<sequence>SFSLEAVMSQTAVQIVQKIDGTYVLDKAALNGILQQNKILTHKVAVLTVAGAFRKGKSFFLSNCVRYLQSQENGSDWMEPTAAISGFEWKQSRDSVTEGILMWPEAFMTEDENGEVAILLMDTEGAFDHKSSMSQCATIFALLALVSSVLVCNVMQDIQEDTLNHLQFFASYGSYALDKTDNNTPFQSLLFLIRDWQNDDDYGMEAGERLLEEKFEFRPSSTPSMQNLRKDLKRSFTDMRCFLLPSPGSKIIKGSEGTVTVNDMDEDFREGLCDLIPQIFDTLITPKKIGRMEITGADFLSFFEAYAKLFASGDVPEPKTIHDATVEATHQSALTASMEFYTTEMNRSFSQLSEREFFEESKLQSLHEESMNAAIETFNDAKKMGNLPQYLELLTQKIVDKYEERFLKDNQNRITVERVRKEKEEAERKKI</sequence>
<dbReference type="Gene3D" id="1.20.58.420">
    <property type="entry name" value="AHSP"/>
    <property type="match status" value="1"/>
</dbReference>
<keyword evidence="2" id="KW-0378">Hydrolase</keyword>
<dbReference type="Proteomes" id="UP001328107">
    <property type="component" value="Unassembled WGS sequence"/>
</dbReference>
<keyword evidence="7" id="KW-1185">Reference proteome</keyword>